<dbReference type="Pfam" id="PF20684">
    <property type="entry name" value="Fung_rhodopsin"/>
    <property type="match status" value="1"/>
</dbReference>
<keyword evidence="4 7" id="KW-0472">Membrane</keyword>
<feature type="transmembrane region" description="Helical" evidence="7">
    <location>
        <begin position="224"/>
        <end position="244"/>
    </location>
</feature>
<evidence type="ECO:0000256" key="3">
    <source>
        <dbReference type="ARBA" id="ARBA00022989"/>
    </source>
</evidence>
<dbReference type="GO" id="GO:0016020">
    <property type="term" value="C:membrane"/>
    <property type="evidence" value="ECO:0007669"/>
    <property type="project" value="UniProtKB-SubCell"/>
</dbReference>
<feature type="transmembrane region" description="Helical" evidence="7">
    <location>
        <begin position="193"/>
        <end position="212"/>
    </location>
</feature>
<dbReference type="EMBL" id="JPOX01000008">
    <property type="protein sequence ID" value="KFX49822.1"/>
    <property type="molecule type" value="Genomic_DNA"/>
</dbReference>
<feature type="transmembrane region" description="Helical" evidence="7">
    <location>
        <begin position="32"/>
        <end position="52"/>
    </location>
</feature>
<name>A0A093VB95_TALMA</name>
<evidence type="ECO:0000313" key="9">
    <source>
        <dbReference type="EMBL" id="KFX49822.1"/>
    </source>
</evidence>
<feature type="transmembrane region" description="Helical" evidence="7">
    <location>
        <begin position="256"/>
        <end position="281"/>
    </location>
</feature>
<evidence type="ECO:0000256" key="6">
    <source>
        <dbReference type="SAM" id="MobiDB-lite"/>
    </source>
</evidence>
<dbReference type="PANTHER" id="PTHR33048:SF47">
    <property type="entry name" value="INTEGRAL MEMBRANE PROTEIN-RELATED"/>
    <property type="match status" value="1"/>
</dbReference>
<dbReference type="HOGENOM" id="CLU_028200_12_1_1"/>
<feature type="transmembrane region" description="Helical" evidence="7">
    <location>
        <begin position="152"/>
        <end position="173"/>
    </location>
</feature>
<comment type="caution">
    <text evidence="9">The sequence shown here is derived from an EMBL/GenBank/DDBJ whole genome shotgun (WGS) entry which is preliminary data.</text>
</comment>
<feature type="transmembrane region" description="Helical" evidence="7">
    <location>
        <begin position="64"/>
        <end position="85"/>
    </location>
</feature>
<proteinExistence type="inferred from homology"/>
<evidence type="ECO:0000256" key="7">
    <source>
        <dbReference type="SAM" id="Phobius"/>
    </source>
</evidence>
<feature type="transmembrane region" description="Helical" evidence="7">
    <location>
        <begin position="115"/>
        <end position="140"/>
    </location>
</feature>
<sequence length="365" mass="40464">MSSTEIVGAMPPPEGVTPDFSLTMTTVQHKFIVVYSITFGIAVLLLLLRLYTRAFIVRSLGLDDYAVVGSVVFSAAFFALCVVSMKYGFGRHLWNVPATAMATYLKASHYHNTPFLLIPIVITYCWAPFMTKFSILLMYLRLNPAQYFRYTIYVLMFIITGYTLATTLATAGGCNPTNTDKTPCINDLAMWQAILNIVTDFLMLLLPVPLVWRLQAPLTQKLGLTLIFAIGSAVVITSIIRITFIMEILHKADFTWAEATVCVWSAIELNFGIMCNCLVVLKPFARTFFPLLIPSSKGYSGGQSDGVNLKSGSRRKQRSGSHPLDSLDDISHPSQGGHRAKHSNDDGAIVVTNTLSGRYEECEWE</sequence>
<evidence type="ECO:0000256" key="1">
    <source>
        <dbReference type="ARBA" id="ARBA00004141"/>
    </source>
</evidence>
<dbReference type="InterPro" id="IPR049326">
    <property type="entry name" value="Rhodopsin_dom_fungi"/>
</dbReference>
<feature type="domain" description="Rhodopsin" evidence="8">
    <location>
        <begin position="48"/>
        <end position="285"/>
    </location>
</feature>
<reference evidence="9" key="1">
    <citation type="journal article" date="2014" name="PLoS Genet.">
        <title>Signature Gene Expression Reveals Novel Clues to the Molecular Mechanisms of Dimorphic Transition in Penicillium marneffei.</title>
        <authorList>
            <person name="Yang E."/>
            <person name="Wang G."/>
            <person name="Cai J."/>
            <person name="Woo P.C."/>
            <person name="Lau S.K."/>
            <person name="Yuen K.-Y."/>
            <person name="Chow W.-N."/>
            <person name="Lin X."/>
        </authorList>
    </citation>
    <scope>NUCLEOTIDE SEQUENCE [LARGE SCALE GENOMIC DNA]</scope>
    <source>
        <strain evidence="9">PM1</strain>
    </source>
</reference>
<organism evidence="9">
    <name type="scientific">Talaromyces marneffei PM1</name>
    <dbReference type="NCBI Taxonomy" id="1077442"/>
    <lineage>
        <taxon>Eukaryota</taxon>
        <taxon>Fungi</taxon>
        <taxon>Dikarya</taxon>
        <taxon>Ascomycota</taxon>
        <taxon>Pezizomycotina</taxon>
        <taxon>Eurotiomycetes</taxon>
        <taxon>Eurotiomycetidae</taxon>
        <taxon>Eurotiales</taxon>
        <taxon>Trichocomaceae</taxon>
        <taxon>Talaromyces</taxon>
        <taxon>Talaromyces sect. Talaromyces</taxon>
    </lineage>
</organism>
<comment type="subcellular location">
    <subcellularLocation>
        <location evidence="1">Membrane</location>
        <topology evidence="1">Multi-pass membrane protein</topology>
    </subcellularLocation>
</comment>
<dbReference type="PANTHER" id="PTHR33048">
    <property type="entry name" value="PTH11-LIKE INTEGRAL MEMBRANE PROTEIN (AFU_ORTHOLOGUE AFUA_5G11245)"/>
    <property type="match status" value="1"/>
</dbReference>
<dbReference type="InterPro" id="IPR052337">
    <property type="entry name" value="SAT4-like"/>
</dbReference>
<keyword evidence="3 7" id="KW-1133">Transmembrane helix</keyword>
<dbReference type="AlphaFoldDB" id="A0A093VB95"/>
<protein>
    <recommendedName>
        <fullName evidence="8">Rhodopsin domain-containing protein</fullName>
    </recommendedName>
</protein>
<dbReference type="eggNOG" id="ENOG502SQB8">
    <property type="taxonomic scope" value="Eukaryota"/>
</dbReference>
<evidence type="ECO:0000256" key="2">
    <source>
        <dbReference type="ARBA" id="ARBA00022692"/>
    </source>
</evidence>
<gene>
    <name evidence="9" type="ORF">GQ26_0080520</name>
</gene>
<comment type="similarity">
    <text evidence="5">Belongs to the SAT4 family.</text>
</comment>
<keyword evidence="2 7" id="KW-0812">Transmembrane</keyword>
<evidence type="ECO:0000256" key="5">
    <source>
        <dbReference type="ARBA" id="ARBA00038359"/>
    </source>
</evidence>
<accession>A0A093VB95</accession>
<evidence type="ECO:0000259" key="8">
    <source>
        <dbReference type="Pfam" id="PF20684"/>
    </source>
</evidence>
<feature type="region of interest" description="Disordered" evidence="6">
    <location>
        <begin position="299"/>
        <end position="347"/>
    </location>
</feature>
<evidence type="ECO:0000256" key="4">
    <source>
        <dbReference type="ARBA" id="ARBA00023136"/>
    </source>
</evidence>